<gene>
    <name evidence="2" type="ORF">P0082_01380</name>
</gene>
<feature type="transmembrane region" description="Helical" evidence="1">
    <location>
        <begin position="86"/>
        <end position="106"/>
    </location>
</feature>
<dbReference type="Pfam" id="PF04246">
    <property type="entry name" value="RseC_MucC"/>
    <property type="match status" value="1"/>
</dbReference>
<feature type="transmembrane region" description="Helical" evidence="1">
    <location>
        <begin position="62"/>
        <end position="80"/>
    </location>
</feature>
<name>A0ABY8MJJ3_9SPIO</name>
<dbReference type="Proteomes" id="UP001228690">
    <property type="component" value="Chromosome"/>
</dbReference>
<organism evidence="2 3">
    <name type="scientific">Candidatus Haliotispira prima</name>
    <dbReference type="NCBI Taxonomy" id="3034016"/>
    <lineage>
        <taxon>Bacteria</taxon>
        <taxon>Pseudomonadati</taxon>
        <taxon>Spirochaetota</taxon>
        <taxon>Spirochaetia</taxon>
        <taxon>Spirochaetales</taxon>
        <taxon>Spirochaetaceae</taxon>
        <taxon>Candidatus Haliotispira</taxon>
    </lineage>
</organism>
<keyword evidence="1" id="KW-0472">Membrane</keyword>
<accession>A0ABY8MJJ3</accession>
<keyword evidence="1" id="KW-1133">Transmembrane helix</keyword>
<proteinExistence type="predicted"/>
<evidence type="ECO:0000313" key="2">
    <source>
        <dbReference type="EMBL" id="WGK69540.1"/>
    </source>
</evidence>
<protein>
    <submittedName>
        <fullName evidence="2">SoxR reducing system RseC family protein</fullName>
    </submittedName>
</protein>
<reference evidence="2 3" key="1">
    <citation type="submission" date="2023-04" db="EMBL/GenBank/DDBJ databases">
        <title>Spirochaete genome identified in red abalone sample constitutes a novel genus.</title>
        <authorList>
            <person name="Sharma S.P."/>
            <person name="Purcell C.M."/>
            <person name="Hyde J.R."/>
            <person name="Severin A.J."/>
        </authorList>
    </citation>
    <scope>NUCLEOTIDE SEQUENCE [LARGE SCALE GENOMIC DNA]</scope>
    <source>
        <strain evidence="2 3">SP-2023</strain>
    </source>
</reference>
<sequence length="153" mass="16615">MIQQLQVTGIEGNSVQLSAEPVRSFMGQKERSFRVQNTGTLQLKQGNWVEVTYPSGRGLLDVFLLLMLPIILIVMIAYSLPSTMPQAQQVLLSLLGLPVGISIFAISQKYLPKMQPEISRILSNDEYTGRSSGCGSGCVCKSVSVAAEQKPGL</sequence>
<keyword evidence="3" id="KW-1185">Reference proteome</keyword>
<evidence type="ECO:0000256" key="1">
    <source>
        <dbReference type="SAM" id="Phobius"/>
    </source>
</evidence>
<evidence type="ECO:0000313" key="3">
    <source>
        <dbReference type="Proteomes" id="UP001228690"/>
    </source>
</evidence>
<dbReference type="RefSeq" id="WP_326927724.1">
    <property type="nucleotide sequence ID" value="NZ_CP123443.1"/>
</dbReference>
<keyword evidence="1" id="KW-0812">Transmembrane</keyword>
<dbReference type="EMBL" id="CP123443">
    <property type="protein sequence ID" value="WGK69540.1"/>
    <property type="molecule type" value="Genomic_DNA"/>
</dbReference>